<name>A0ABW2Q994_9MICO</name>
<comment type="caution">
    <text evidence="7">The sequence shown here is derived from an EMBL/GenBank/DDBJ whole genome shotgun (WGS) entry which is preliminary data.</text>
</comment>
<dbReference type="Proteomes" id="UP001596455">
    <property type="component" value="Unassembled WGS sequence"/>
</dbReference>
<evidence type="ECO:0000256" key="5">
    <source>
        <dbReference type="ARBA" id="ARBA00023251"/>
    </source>
</evidence>
<accession>A0ABW2Q994</accession>
<dbReference type="Pfam" id="PF00005">
    <property type="entry name" value="ABC_tran"/>
    <property type="match status" value="1"/>
</dbReference>
<dbReference type="InterPro" id="IPR017871">
    <property type="entry name" value="ABC_transporter-like_CS"/>
</dbReference>
<keyword evidence="4 7" id="KW-0067">ATP-binding</keyword>
<dbReference type="PANTHER" id="PTHR42711">
    <property type="entry name" value="ABC TRANSPORTER ATP-BINDING PROTEIN"/>
    <property type="match status" value="1"/>
</dbReference>
<dbReference type="PANTHER" id="PTHR42711:SF19">
    <property type="entry name" value="DOXORUBICIN RESISTANCE ATP-BINDING PROTEIN DRRA"/>
    <property type="match status" value="1"/>
</dbReference>
<keyword evidence="5" id="KW-0046">Antibiotic resistance</keyword>
<dbReference type="InterPro" id="IPR003593">
    <property type="entry name" value="AAA+_ATPase"/>
</dbReference>
<protein>
    <submittedName>
        <fullName evidence="7">ABC transporter ATP-binding protein</fullName>
    </submittedName>
</protein>
<dbReference type="SUPFAM" id="SSF52540">
    <property type="entry name" value="P-loop containing nucleoside triphosphate hydrolases"/>
    <property type="match status" value="1"/>
</dbReference>
<proteinExistence type="predicted"/>
<evidence type="ECO:0000313" key="7">
    <source>
        <dbReference type="EMBL" id="MFC7403973.1"/>
    </source>
</evidence>
<dbReference type="InterPro" id="IPR003439">
    <property type="entry name" value="ABC_transporter-like_ATP-bd"/>
</dbReference>
<reference evidence="8" key="1">
    <citation type="journal article" date="2019" name="Int. J. Syst. Evol. Microbiol.">
        <title>The Global Catalogue of Microorganisms (GCM) 10K type strain sequencing project: providing services to taxonomists for standard genome sequencing and annotation.</title>
        <authorList>
            <consortium name="The Broad Institute Genomics Platform"/>
            <consortium name="The Broad Institute Genome Sequencing Center for Infectious Disease"/>
            <person name="Wu L."/>
            <person name="Ma J."/>
        </authorList>
    </citation>
    <scope>NUCLEOTIDE SEQUENCE [LARGE SCALE GENOMIC DNA]</scope>
    <source>
        <strain evidence="8">JCM 1490</strain>
    </source>
</reference>
<keyword evidence="3" id="KW-0547">Nucleotide-binding</keyword>
<keyword evidence="8" id="KW-1185">Reference proteome</keyword>
<evidence type="ECO:0000256" key="4">
    <source>
        <dbReference type="ARBA" id="ARBA00022840"/>
    </source>
</evidence>
<gene>
    <name evidence="7" type="ORF">ACFQQL_02540</name>
</gene>
<feature type="domain" description="ABC transporter" evidence="6">
    <location>
        <begin position="5"/>
        <end position="232"/>
    </location>
</feature>
<dbReference type="InterPro" id="IPR050763">
    <property type="entry name" value="ABC_transporter_ATP-binding"/>
</dbReference>
<organism evidence="7 8">
    <name type="scientific">Georgenia alba</name>
    <dbReference type="NCBI Taxonomy" id="2233858"/>
    <lineage>
        <taxon>Bacteria</taxon>
        <taxon>Bacillati</taxon>
        <taxon>Actinomycetota</taxon>
        <taxon>Actinomycetes</taxon>
        <taxon>Micrococcales</taxon>
        <taxon>Bogoriellaceae</taxon>
        <taxon>Georgenia</taxon>
    </lineage>
</organism>
<evidence type="ECO:0000313" key="8">
    <source>
        <dbReference type="Proteomes" id="UP001596455"/>
    </source>
</evidence>
<evidence type="ECO:0000259" key="6">
    <source>
        <dbReference type="PROSITE" id="PS50893"/>
    </source>
</evidence>
<keyword evidence="2" id="KW-0813">Transport</keyword>
<dbReference type="Gene3D" id="3.40.50.300">
    <property type="entry name" value="P-loop containing nucleotide triphosphate hydrolases"/>
    <property type="match status" value="1"/>
</dbReference>
<dbReference type="EMBL" id="JBHTCQ010000001">
    <property type="protein sequence ID" value="MFC7403973.1"/>
    <property type="molecule type" value="Genomic_DNA"/>
</dbReference>
<evidence type="ECO:0000256" key="2">
    <source>
        <dbReference type="ARBA" id="ARBA00022448"/>
    </source>
</evidence>
<dbReference type="PROSITE" id="PS00211">
    <property type="entry name" value="ABC_TRANSPORTER_1"/>
    <property type="match status" value="1"/>
</dbReference>
<dbReference type="RefSeq" id="WP_382390928.1">
    <property type="nucleotide sequence ID" value="NZ_JBHTCQ010000001.1"/>
</dbReference>
<dbReference type="SMART" id="SM00382">
    <property type="entry name" value="AAA"/>
    <property type="match status" value="1"/>
</dbReference>
<evidence type="ECO:0000256" key="1">
    <source>
        <dbReference type="ARBA" id="ARBA00004202"/>
    </source>
</evidence>
<dbReference type="GO" id="GO:0005524">
    <property type="term" value="F:ATP binding"/>
    <property type="evidence" value="ECO:0007669"/>
    <property type="project" value="UniProtKB-KW"/>
</dbReference>
<comment type="subcellular location">
    <subcellularLocation>
        <location evidence="1">Cell membrane</location>
        <topology evidence="1">Peripheral membrane protein</topology>
    </subcellularLocation>
</comment>
<dbReference type="InterPro" id="IPR027417">
    <property type="entry name" value="P-loop_NTPase"/>
</dbReference>
<dbReference type="PROSITE" id="PS50893">
    <property type="entry name" value="ABC_TRANSPORTER_2"/>
    <property type="match status" value="1"/>
</dbReference>
<sequence length="291" mass="30517">MDGTIHISGLRKAYDQPVLDGLDLDVTAGVFALLGPNGAGKTTVVSILTTLVRPDGGTAQVCGVDVARDPAGARRHFAVTGQETTLDGLLTGRENLVMLGRLLGLGGDAPDRADRLLAQFGLTEAGGRTVATYSGGMRRRLDLAASMLRRPNVLFLDEPTTGLDPVSRGRVWEDVRTLAASGTTIFLTTQTLDEAEALADRIAVLDHGRVIADGTAAQLTARVGGQRLVVLDDDGAEIRSIDTDGTVTSVERALAGLDPAERDLHVELRSPTLDDAFVTLTSSTPAKEAVA</sequence>
<evidence type="ECO:0000256" key="3">
    <source>
        <dbReference type="ARBA" id="ARBA00022741"/>
    </source>
</evidence>